<evidence type="ECO:0000256" key="3">
    <source>
        <dbReference type="ARBA" id="ARBA00022617"/>
    </source>
</evidence>
<keyword evidence="4" id="KW-0479">Metal-binding</keyword>
<keyword evidence="3" id="KW-0349">Heme</keyword>
<protein>
    <submittedName>
        <fullName evidence="7">Globin</fullName>
    </submittedName>
</protein>
<dbReference type="InterPro" id="IPR019795">
    <property type="entry name" value="Globin_bac-like_CS"/>
</dbReference>
<dbReference type="Proteomes" id="UP000450917">
    <property type="component" value="Unassembled WGS sequence"/>
</dbReference>
<dbReference type="SUPFAM" id="SSF46458">
    <property type="entry name" value="Globin-like"/>
    <property type="match status" value="1"/>
</dbReference>
<proteinExistence type="inferred from homology"/>
<dbReference type="Pfam" id="PF01152">
    <property type="entry name" value="Bac_globin"/>
    <property type="match status" value="1"/>
</dbReference>
<evidence type="ECO:0000256" key="2">
    <source>
        <dbReference type="ARBA" id="ARBA00022448"/>
    </source>
</evidence>
<dbReference type="GO" id="GO:0046872">
    <property type="term" value="F:metal ion binding"/>
    <property type="evidence" value="ECO:0007669"/>
    <property type="project" value="UniProtKB-KW"/>
</dbReference>
<keyword evidence="2" id="KW-0813">Transport</keyword>
<comment type="similarity">
    <text evidence="6">Belongs to the truncated hemoglobin family. Group II subfamily.</text>
</comment>
<sequence>MAGAADYLRVKELIALTHERESMTIYEAMGGVEGIRRIVEAFYPKVQAHPLIGPLFPDNIRPVMERQTLFLSQFFGGPPLYSEQYGHPMMRARHLPFPITEERAEAWLGCMALALEETGMEPQLRRAVLERLKGPAYHFVNS</sequence>
<dbReference type="InterPro" id="IPR001486">
    <property type="entry name" value="Hemoglobin_trunc"/>
</dbReference>
<gene>
    <name evidence="7" type="ORF">GNP93_10675</name>
</gene>
<organism evidence="7 8">
    <name type="scientific">Paenibacillus validus</name>
    <dbReference type="NCBI Taxonomy" id="44253"/>
    <lineage>
        <taxon>Bacteria</taxon>
        <taxon>Bacillati</taxon>
        <taxon>Bacillota</taxon>
        <taxon>Bacilli</taxon>
        <taxon>Bacillales</taxon>
        <taxon>Paenibacillaceae</taxon>
        <taxon>Paenibacillus</taxon>
    </lineage>
</organism>
<dbReference type="InterPro" id="IPR012292">
    <property type="entry name" value="Globin/Proto"/>
</dbReference>
<name>A0A7X2ZAA7_9BACL</name>
<dbReference type="PANTHER" id="PTHR47366:SF1">
    <property type="entry name" value="TWO-ON-TWO HEMOGLOBIN-3"/>
    <property type="match status" value="1"/>
</dbReference>
<dbReference type="AlphaFoldDB" id="A0A7X2ZAA7"/>
<comment type="caution">
    <text evidence="7">The sequence shown here is derived from an EMBL/GenBank/DDBJ whole genome shotgun (WGS) entry which is preliminary data.</text>
</comment>
<evidence type="ECO:0000256" key="1">
    <source>
        <dbReference type="ARBA" id="ARBA00001971"/>
    </source>
</evidence>
<accession>A0A7X2ZAA7</accession>
<dbReference type="PANTHER" id="PTHR47366">
    <property type="entry name" value="TWO-ON-TWO HEMOGLOBIN-3"/>
    <property type="match status" value="1"/>
</dbReference>
<dbReference type="InterPro" id="IPR044203">
    <property type="entry name" value="GlbO/GLB3-like"/>
</dbReference>
<dbReference type="Gene3D" id="1.10.490.10">
    <property type="entry name" value="Globins"/>
    <property type="match status" value="1"/>
</dbReference>
<evidence type="ECO:0000256" key="5">
    <source>
        <dbReference type="ARBA" id="ARBA00023004"/>
    </source>
</evidence>
<evidence type="ECO:0000256" key="4">
    <source>
        <dbReference type="ARBA" id="ARBA00022723"/>
    </source>
</evidence>
<evidence type="ECO:0000256" key="6">
    <source>
        <dbReference type="ARBA" id="ARBA00034496"/>
    </source>
</evidence>
<evidence type="ECO:0000313" key="8">
    <source>
        <dbReference type="Proteomes" id="UP000450917"/>
    </source>
</evidence>
<dbReference type="EMBL" id="WNZX01000007">
    <property type="protein sequence ID" value="MUG71147.1"/>
    <property type="molecule type" value="Genomic_DNA"/>
</dbReference>
<dbReference type="InterPro" id="IPR009050">
    <property type="entry name" value="Globin-like_sf"/>
</dbReference>
<comment type="cofactor">
    <cofactor evidence="1">
        <name>heme</name>
        <dbReference type="ChEBI" id="CHEBI:30413"/>
    </cofactor>
</comment>
<evidence type="ECO:0000313" key="7">
    <source>
        <dbReference type="EMBL" id="MUG71147.1"/>
    </source>
</evidence>
<dbReference type="GO" id="GO:0020037">
    <property type="term" value="F:heme binding"/>
    <property type="evidence" value="ECO:0007669"/>
    <property type="project" value="InterPro"/>
</dbReference>
<dbReference type="GO" id="GO:0019825">
    <property type="term" value="F:oxygen binding"/>
    <property type="evidence" value="ECO:0007669"/>
    <property type="project" value="InterPro"/>
</dbReference>
<keyword evidence="8" id="KW-1185">Reference proteome</keyword>
<keyword evidence="5" id="KW-0408">Iron</keyword>
<dbReference type="PROSITE" id="PS01213">
    <property type="entry name" value="GLOBIN_FAM_2"/>
    <property type="match status" value="1"/>
</dbReference>
<dbReference type="GO" id="GO:0005344">
    <property type="term" value="F:oxygen carrier activity"/>
    <property type="evidence" value="ECO:0007669"/>
    <property type="project" value="InterPro"/>
</dbReference>
<reference evidence="7 8" key="1">
    <citation type="submission" date="2019-11" db="EMBL/GenBank/DDBJ databases">
        <title>Draft genome sequences of five Paenibacillus species of dairy origin.</title>
        <authorList>
            <person name="Olajide A.M."/>
            <person name="Chen S."/>
            <person name="Lapointe G."/>
        </authorList>
    </citation>
    <scope>NUCLEOTIDE SEQUENCE [LARGE SCALE GENOMIC DNA]</scope>
    <source>
        <strain evidence="7 8">2CS3</strain>
    </source>
</reference>